<evidence type="ECO:0000313" key="2">
    <source>
        <dbReference type="EMBL" id="KAL2497526.1"/>
    </source>
</evidence>
<evidence type="ECO:0000256" key="1">
    <source>
        <dbReference type="SAM" id="MobiDB-lite"/>
    </source>
</evidence>
<dbReference type="EMBL" id="JBFOLK010000007">
    <property type="protein sequence ID" value="KAL2497526.1"/>
    <property type="molecule type" value="Genomic_DNA"/>
</dbReference>
<dbReference type="Proteomes" id="UP001604336">
    <property type="component" value="Unassembled WGS sequence"/>
</dbReference>
<name>A0ABD1S9T6_9LAMI</name>
<gene>
    <name evidence="2" type="ORF">Adt_23076</name>
</gene>
<comment type="caution">
    <text evidence="2">The sequence shown here is derived from an EMBL/GenBank/DDBJ whole genome shotgun (WGS) entry which is preliminary data.</text>
</comment>
<feature type="region of interest" description="Disordered" evidence="1">
    <location>
        <begin position="15"/>
        <end position="34"/>
    </location>
</feature>
<accession>A0ABD1S9T6</accession>
<evidence type="ECO:0000313" key="3">
    <source>
        <dbReference type="Proteomes" id="UP001604336"/>
    </source>
</evidence>
<reference evidence="3" key="1">
    <citation type="submission" date="2024-07" db="EMBL/GenBank/DDBJ databases">
        <title>Two chromosome-level genome assemblies of Korean endemic species Abeliophyllum distichum and Forsythia ovata (Oleaceae).</title>
        <authorList>
            <person name="Jang H."/>
        </authorList>
    </citation>
    <scope>NUCLEOTIDE SEQUENCE [LARGE SCALE GENOMIC DNA]</scope>
</reference>
<organism evidence="2 3">
    <name type="scientific">Abeliophyllum distichum</name>
    <dbReference type="NCBI Taxonomy" id="126358"/>
    <lineage>
        <taxon>Eukaryota</taxon>
        <taxon>Viridiplantae</taxon>
        <taxon>Streptophyta</taxon>
        <taxon>Embryophyta</taxon>
        <taxon>Tracheophyta</taxon>
        <taxon>Spermatophyta</taxon>
        <taxon>Magnoliopsida</taxon>
        <taxon>eudicotyledons</taxon>
        <taxon>Gunneridae</taxon>
        <taxon>Pentapetalae</taxon>
        <taxon>asterids</taxon>
        <taxon>lamiids</taxon>
        <taxon>Lamiales</taxon>
        <taxon>Oleaceae</taxon>
        <taxon>Forsythieae</taxon>
        <taxon>Abeliophyllum</taxon>
    </lineage>
</organism>
<protein>
    <submittedName>
        <fullName evidence="2">Uncharacterized protein</fullName>
    </submittedName>
</protein>
<keyword evidence="3" id="KW-1185">Reference proteome</keyword>
<dbReference type="AlphaFoldDB" id="A0ABD1S9T6"/>
<proteinExistence type="predicted"/>
<sequence>MRSISNLLQKSVTKKWRTRAHTPSEGTVSASTRVYAPPPDYQVVHLSKESYKPRSKRRSHAPLCTERRSYHSDFYVAHVPPSKIARVVHADGLSSPRLCEPIYGLRSLG</sequence>